<dbReference type="SUPFAM" id="SSF48150">
    <property type="entry name" value="DNA-glycosylase"/>
    <property type="match status" value="1"/>
</dbReference>
<dbReference type="Gene3D" id="1.10.340.30">
    <property type="entry name" value="Hypothetical protein, domain 2"/>
    <property type="match status" value="1"/>
</dbReference>
<keyword evidence="2" id="KW-0456">Lyase</keyword>
<name>A0ABU1N692_9CAUL</name>
<dbReference type="EMBL" id="JAVDRL010000017">
    <property type="protein sequence ID" value="MDR6533965.1"/>
    <property type="molecule type" value="Genomic_DNA"/>
</dbReference>
<organism evidence="2 3">
    <name type="scientific">Caulobacter rhizosphaerae</name>
    <dbReference type="NCBI Taxonomy" id="2010972"/>
    <lineage>
        <taxon>Bacteria</taxon>
        <taxon>Pseudomonadati</taxon>
        <taxon>Pseudomonadota</taxon>
        <taxon>Alphaproteobacteria</taxon>
        <taxon>Caulobacterales</taxon>
        <taxon>Caulobacteraceae</taxon>
        <taxon>Caulobacter</taxon>
    </lineage>
</organism>
<feature type="domain" description="HhH-GPD" evidence="1">
    <location>
        <begin position="43"/>
        <end position="206"/>
    </location>
</feature>
<dbReference type="Proteomes" id="UP001262754">
    <property type="component" value="Unassembled WGS sequence"/>
</dbReference>
<evidence type="ECO:0000313" key="2">
    <source>
        <dbReference type="EMBL" id="MDR6533965.1"/>
    </source>
</evidence>
<dbReference type="Pfam" id="PF00730">
    <property type="entry name" value="HhH-GPD"/>
    <property type="match status" value="1"/>
</dbReference>
<dbReference type="GO" id="GO:0140078">
    <property type="term" value="F:class I DNA-(apurinic or apyrimidinic site) endonuclease activity"/>
    <property type="evidence" value="ECO:0007669"/>
    <property type="project" value="UniProtKB-EC"/>
</dbReference>
<dbReference type="Gene3D" id="1.10.1670.10">
    <property type="entry name" value="Helix-hairpin-Helix base-excision DNA repair enzymes (C-terminal)"/>
    <property type="match status" value="1"/>
</dbReference>
<keyword evidence="3" id="KW-1185">Reference proteome</keyword>
<dbReference type="CDD" id="cd00056">
    <property type="entry name" value="ENDO3c"/>
    <property type="match status" value="1"/>
</dbReference>
<accession>A0ABU1N692</accession>
<reference evidence="2 3" key="1">
    <citation type="submission" date="2023-07" db="EMBL/GenBank/DDBJ databases">
        <title>Sorghum-associated microbial communities from plants grown in Nebraska, USA.</title>
        <authorList>
            <person name="Schachtman D."/>
        </authorList>
    </citation>
    <scope>NUCLEOTIDE SEQUENCE [LARGE SCALE GENOMIC DNA]</scope>
    <source>
        <strain evidence="2 3">DS2154</strain>
    </source>
</reference>
<evidence type="ECO:0000313" key="3">
    <source>
        <dbReference type="Proteomes" id="UP001262754"/>
    </source>
</evidence>
<dbReference type="PIRSF" id="PIRSF001435">
    <property type="entry name" value="Nth"/>
    <property type="match status" value="1"/>
</dbReference>
<protein>
    <submittedName>
        <fullName evidence="2">Endonuclease-3</fullName>
        <ecNumber evidence="2">4.2.99.18</ecNumber>
    </submittedName>
</protein>
<proteinExistence type="predicted"/>
<dbReference type="PANTHER" id="PTHR47203">
    <property type="match status" value="1"/>
</dbReference>
<keyword evidence="2" id="KW-0378">Hydrolase</keyword>
<dbReference type="PANTHER" id="PTHR47203:SF1">
    <property type="entry name" value="HYPOTHETICAL BASE EXCISION DNA REPAIR PROTEIN (EUROFUNG)"/>
    <property type="match status" value="1"/>
</dbReference>
<dbReference type="EC" id="4.2.99.18" evidence="2"/>
<comment type="caution">
    <text evidence="2">The sequence shown here is derived from an EMBL/GenBank/DDBJ whole genome shotgun (WGS) entry which is preliminary data.</text>
</comment>
<keyword evidence="2" id="KW-0540">Nuclease</keyword>
<dbReference type="RefSeq" id="WP_056761405.1">
    <property type="nucleotide sequence ID" value="NZ_BMLD01000013.1"/>
</dbReference>
<evidence type="ECO:0000259" key="1">
    <source>
        <dbReference type="SMART" id="SM00478"/>
    </source>
</evidence>
<dbReference type="InterPro" id="IPR023170">
    <property type="entry name" value="HhH_base_excis_C"/>
</dbReference>
<keyword evidence="2" id="KW-0255">Endonuclease</keyword>
<dbReference type="InterPro" id="IPR011257">
    <property type="entry name" value="DNA_glycosylase"/>
</dbReference>
<sequence length="242" mass="27154">MQLSLDLSTSPLEALRDGLLKTFGPQRPTKRLDPVSQLVKSSISGRTKDAVSWAVYHRLKERFATWEDLAETPDAEVQELIKDVTFPEEKARHLPHALRLIQVRSGWTLSLDHLAELELDSARWWLQGLPGVGVKVAASVLNFSPLNMRALVVDTHVHRVAARYGLIPASYDTAHAYRALMDMVPDRWTAEDLYELHWLMKGLGQLLCSHHAPRCGACALKPACSRVGVERSADILAWRPRA</sequence>
<gene>
    <name evidence="2" type="ORF">J2800_004735</name>
</gene>
<dbReference type="SMART" id="SM00478">
    <property type="entry name" value="ENDO3c"/>
    <property type="match status" value="1"/>
</dbReference>
<dbReference type="InterPro" id="IPR003265">
    <property type="entry name" value="HhH-GPD_domain"/>
</dbReference>